<dbReference type="EMBL" id="JAPZBQ010000006">
    <property type="protein sequence ID" value="KAJ5323044.1"/>
    <property type="molecule type" value="Genomic_DNA"/>
</dbReference>
<reference evidence="1" key="1">
    <citation type="submission" date="2022-12" db="EMBL/GenBank/DDBJ databases">
        <authorList>
            <person name="Petersen C."/>
        </authorList>
    </citation>
    <scope>NUCLEOTIDE SEQUENCE</scope>
    <source>
        <strain evidence="1">IBT 35673</strain>
    </source>
</reference>
<protein>
    <submittedName>
        <fullName evidence="1">Uncharacterized protein</fullName>
    </submittedName>
</protein>
<name>A0A9W9U8Z5_PENBR</name>
<comment type="caution">
    <text evidence="1">The sequence shown here is derived from an EMBL/GenBank/DDBJ whole genome shotgun (WGS) entry which is preliminary data.</text>
</comment>
<dbReference type="Proteomes" id="UP001147695">
    <property type="component" value="Unassembled WGS sequence"/>
</dbReference>
<evidence type="ECO:0000313" key="1">
    <source>
        <dbReference type="EMBL" id="KAJ5323044.1"/>
    </source>
</evidence>
<organism evidence="1 2">
    <name type="scientific">Penicillium brevicompactum</name>
    <dbReference type="NCBI Taxonomy" id="5074"/>
    <lineage>
        <taxon>Eukaryota</taxon>
        <taxon>Fungi</taxon>
        <taxon>Dikarya</taxon>
        <taxon>Ascomycota</taxon>
        <taxon>Pezizomycotina</taxon>
        <taxon>Eurotiomycetes</taxon>
        <taxon>Eurotiomycetidae</taxon>
        <taxon>Eurotiales</taxon>
        <taxon>Aspergillaceae</taxon>
        <taxon>Penicillium</taxon>
    </lineage>
</organism>
<gene>
    <name evidence="1" type="ORF">N7452_011333</name>
</gene>
<sequence length="195" mass="22469">MSSNNTIDPAVLAAERTLAGYLGFDSIVEVHRFSLMWPCLEAFRRILSMLPPTNGELFPPFRASEFASLETTEPGSIMEILIEMRDGVELYINSSPGYNRRRTAEAIRQMPREVWLPDFEEEAELALFPIMRPVQSYSEGDLVPVHRCLCILQYFNLTHGTEASRVEWLELHEALMPEDFEVTSLDIPWWMSNRL</sequence>
<proteinExistence type="predicted"/>
<accession>A0A9W9U8Z5</accession>
<evidence type="ECO:0000313" key="2">
    <source>
        <dbReference type="Proteomes" id="UP001147695"/>
    </source>
</evidence>
<dbReference type="AlphaFoldDB" id="A0A9W9U8Z5"/>
<reference evidence="1" key="2">
    <citation type="journal article" date="2023" name="IMA Fungus">
        <title>Comparative genomic study of the Penicillium genus elucidates a diverse pangenome and 15 lateral gene transfer events.</title>
        <authorList>
            <person name="Petersen C."/>
            <person name="Sorensen T."/>
            <person name="Nielsen M.R."/>
            <person name="Sondergaard T.E."/>
            <person name="Sorensen J.L."/>
            <person name="Fitzpatrick D.A."/>
            <person name="Frisvad J.C."/>
            <person name="Nielsen K.L."/>
        </authorList>
    </citation>
    <scope>NUCLEOTIDE SEQUENCE</scope>
    <source>
        <strain evidence="1">IBT 35673</strain>
    </source>
</reference>